<dbReference type="Gene3D" id="3.30.1360.120">
    <property type="entry name" value="Probable tRNA modification gtpase trme, domain 1"/>
    <property type="match status" value="2"/>
</dbReference>
<dbReference type="EMBL" id="MFNE01000052">
    <property type="protein sequence ID" value="OGG93263.1"/>
    <property type="molecule type" value="Genomic_DNA"/>
</dbReference>
<organism evidence="2 3">
    <name type="scientific">Candidatus Lambdaproteobacteria bacterium RIFOXYD2_FULL_50_16</name>
    <dbReference type="NCBI Taxonomy" id="1817772"/>
    <lineage>
        <taxon>Bacteria</taxon>
        <taxon>Pseudomonadati</taxon>
        <taxon>Pseudomonadota</taxon>
        <taxon>Candidatus Lambdaproteobacteria</taxon>
    </lineage>
</organism>
<name>A0A1F6G571_9PROT</name>
<dbReference type="InterPro" id="IPR045179">
    <property type="entry name" value="YgfZ/GcvT"/>
</dbReference>
<evidence type="ECO:0000313" key="2">
    <source>
        <dbReference type="EMBL" id="OGG93263.1"/>
    </source>
</evidence>
<evidence type="ECO:0000313" key="3">
    <source>
        <dbReference type="Proteomes" id="UP000178449"/>
    </source>
</evidence>
<comment type="caution">
    <text evidence="2">The sequence shown here is derived from an EMBL/GenBank/DDBJ whole genome shotgun (WGS) entry which is preliminary data.</text>
</comment>
<dbReference type="NCBIfam" id="TIGR03317">
    <property type="entry name" value="ygfZ_signature"/>
    <property type="match status" value="1"/>
</dbReference>
<protein>
    <submittedName>
        <fullName evidence="2">Uncharacterized protein</fullName>
    </submittedName>
</protein>
<dbReference type="PIRSF" id="PIRSF006487">
    <property type="entry name" value="GcvT"/>
    <property type="match status" value="1"/>
</dbReference>
<dbReference type="InterPro" id="IPR017703">
    <property type="entry name" value="YgfZ/GCV_T_CS"/>
</dbReference>
<dbReference type="PANTHER" id="PTHR22602">
    <property type="entry name" value="TRANSFERASE CAF17, MITOCHONDRIAL-RELATED"/>
    <property type="match status" value="1"/>
</dbReference>
<dbReference type="SUPFAM" id="SSF103025">
    <property type="entry name" value="Folate-binding domain"/>
    <property type="match status" value="1"/>
</dbReference>
<proteinExistence type="predicted"/>
<dbReference type="Proteomes" id="UP000178449">
    <property type="component" value="Unassembled WGS sequence"/>
</dbReference>
<dbReference type="AlphaFoldDB" id="A0A1F6G571"/>
<dbReference type="PANTHER" id="PTHR22602:SF0">
    <property type="entry name" value="TRANSFERASE CAF17, MITOCHONDRIAL-RELATED"/>
    <property type="match status" value="1"/>
</dbReference>
<dbReference type="STRING" id="1817772.A2527_13525"/>
<accession>A0A1F6G571</accession>
<dbReference type="InterPro" id="IPR027266">
    <property type="entry name" value="TrmE/GcvT-like"/>
</dbReference>
<dbReference type="GO" id="GO:0016226">
    <property type="term" value="P:iron-sulfur cluster assembly"/>
    <property type="evidence" value="ECO:0007669"/>
    <property type="project" value="TreeGrafter"/>
</dbReference>
<reference evidence="2 3" key="1">
    <citation type="journal article" date="2016" name="Nat. Commun.">
        <title>Thousands of microbial genomes shed light on interconnected biogeochemical processes in an aquifer system.</title>
        <authorList>
            <person name="Anantharaman K."/>
            <person name="Brown C.T."/>
            <person name="Hug L.A."/>
            <person name="Sharon I."/>
            <person name="Castelle C.J."/>
            <person name="Probst A.J."/>
            <person name="Thomas B.C."/>
            <person name="Singh A."/>
            <person name="Wilkins M.J."/>
            <person name="Karaoz U."/>
            <person name="Brodie E.L."/>
            <person name="Williams K.H."/>
            <person name="Hubbard S.S."/>
            <person name="Banfield J.F."/>
        </authorList>
    </citation>
    <scope>NUCLEOTIDE SEQUENCE [LARGE SCALE GENOMIC DNA]</scope>
</reference>
<sequence length="310" mass="34237">MDFKQLFPNASLIEHQGHIIPLELTPPSSIKDFSKLFFPCPRGVISVAGADRTSFLNGLGPTDLRQFKPGEGRRMLITNQHGHLLFDSYIWGLEDRILIFAEPGEEHKLIQFMQFYAITEAVEFRQLEPTDFEFCVTFGYAKSSVTGCFEIEKNEGFAVLGAPNTISLSQSLLNLGFLAIGFELYEELRPMVGLARSGVDFSSENLPQEAGLEPYMSFQKGCYLGQEPISRIAFRGRVRKHLEQITSDEPLSAGQVLTGLNGEVGQVTSPSNLQSTSGYHALAYLSAQAHTGPIWAGSIKVFVPAKNNNP</sequence>
<keyword evidence="1" id="KW-0809">Transit peptide</keyword>
<evidence type="ECO:0000256" key="1">
    <source>
        <dbReference type="ARBA" id="ARBA00022946"/>
    </source>
</evidence>
<gene>
    <name evidence="2" type="ORF">A2527_13525</name>
</gene>